<organism evidence="1 2">
    <name type="scientific">[Phormidium ambiguum] IAM M-71</name>
    <dbReference type="NCBI Taxonomy" id="454136"/>
    <lineage>
        <taxon>Bacteria</taxon>
        <taxon>Bacillati</taxon>
        <taxon>Cyanobacteriota</taxon>
        <taxon>Cyanophyceae</taxon>
        <taxon>Oscillatoriophycideae</taxon>
        <taxon>Aerosakkonematales</taxon>
        <taxon>Aerosakkonemataceae</taxon>
        <taxon>Floridanema</taxon>
    </lineage>
</organism>
<reference evidence="1 2" key="1">
    <citation type="submission" date="2016-11" db="EMBL/GenBank/DDBJ databases">
        <title>Draft Genome Sequences of Nine Cyanobacterial Strains from Diverse Habitats.</title>
        <authorList>
            <person name="Zhu T."/>
            <person name="Hou S."/>
            <person name="Lu X."/>
            <person name="Hess W.R."/>
        </authorList>
    </citation>
    <scope>NUCLEOTIDE SEQUENCE [LARGE SCALE GENOMIC DNA]</scope>
    <source>
        <strain evidence="1 2">IAM M-71</strain>
    </source>
</reference>
<evidence type="ECO:0000313" key="1">
    <source>
        <dbReference type="EMBL" id="OKH38958.1"/>
    </source>
</evidence>
<protein>
    <submittedName>
        <fullName evidence="1">Uncharacterized protein</fullName>
    </submittedName>
</protein>
<sequence length="83" mass="9542">MKLRLAEFEIFCSKVLSLWCLGLVGCQPLLSDRHQIDKIGLTLWQGVNHLPNQNTLIDLVEAISLFQCWRNLMTSLKFSHNTT</sequence>
<dbReference type="RefSeq" id="WP_073592820.1">
    <property type="nucleotide sequence ID" value="NZ_MRCE01000006.1"/>
</dbReference>
<dbReference type="AlphaFoldDB" id="A0A1U7INM0"/>
<gene>
    <name evidence="1" type="ORF">NIES2119_07395</name>
</gene>
<dbReference type="Proteomes" id="UP000185860">
    <property type="component" value="Unassembled WGS sequence"/>
</dbReference>
<dbReference type="PROSITE" id="PS51257">
    <property type="entry name" value="PROKAR_LIPOPROTEIN"/>
    <property type="match status" value="1"/>
</dbReference>
<dbReference type="STRING" id="454136.NIES2119_07395"/>
<proteinExistence type="predicted"/>
<dbReference type="EMBL" id="MRCE01000006">
    <property type="protein sequence ID" value="OKH38958.1"/>
    <property type="molecule type" value="Genomic_DNA"/>
</dbReference>
<accession>A0A1U7INM0</accession>
<name>A0A1U7INM0_9CYAN</name>
<comment type="caution">
    <text evidence="1">The sequence shown here is derived from an EMBL/GenBank/DDBJ whole genome shotgun (WGS) entry which is preliminary data.</text>
</comment>
<evidence type="ECO:0000313" key="2">
    <source>
        <dbReference type="Proteomes" id="UP000185860"/>
    </source>
</evidence>